<dbReference type="SUPFAM" id="SSF55785">
    <property type="entry name" value="PYP-like sensor domain (PAS domain)"/>
    <property type="match status" value="1"/>
</dbReference>
<dbReference type="NCBIfam" id="TIGR00254">
    <property type="entry name" value="GGDEF"/>
    <property type="match status" value="1"/>
</dbReference>
<dbReference type="Gene3D" id="3.30.70.270">
    <property type="match status" value="1"/>
</dbReference>
<dbReference type="CDD" id="cd01949">
    <property type="entry name" value="GGDEF"/>
    <property type="match status" value="1"/>
</dbReference>
<gene>
    <name evidence="4" type="primary">cph2_2</name>
    <name evidence="4" type="ORF">PSJ8397_02434</name>
</gene>
<organism evidence="4 5">
    <name type="scientific">Pseudooctadecabacter jejudonensis</name>
    <dbReference type="NCBI Taxonomy" id="1391910"/>
    <lineage>
        <taxon>Bacteria</taxon>
        <taxon>Pseudomonadati</taxon>
        <taxon>Pseudomonadota</taxon>
        <taxon>Alphaproteobacteria</taxon>
        <taxon>Rhodobacterales</taxon>
        <taxon>Paracoccaceae</taxon>
        <taxon>Pseudooctadecabacter</taxon>
    </lineage>
</organism>
<dbReference type="PROSITE" id="PS50883">
    <property type="entry name" value="EAL"/>
    <property type="match status" value="1"/>
</dbReference>
<dbReference type="SMART" id="SM00091">
    <property type="entry name" value="PAS"/>
    <property type="match status" value="1"/>
</dbReference>
<dbReference type="Pfam" id="PF00990">
    <property type="entry name" value="GGDEF"/>
    <property type="match status" value="1"/>
</dbReference>
<feature type="domain" description="EAL" evidence="2">
    <location>
        <begin position="356"/>
        <end position="614"/>
    </location>
</feature>
<dbReference type="PROSITE" id="PS50887">
    <property type="entry name" value="GGDEF"/>
    <property type="match status" value="1"/>
</dbReference>
<dbReference type="SMART" id="SM00052">
    <property type="entry name" value="EAL"/>
    <property type="match status" value="1"/>
</dbReference>
<dbReference type="OrthoDB" id="9814202at2"/>
<dbReference type="FunFam" id="3.30.70.270:FF:000001">
    <property type="entry name" value="Diguanylate cyclase domain protein"/>
    <property type="match status" value="1"/>
</dbReference>
<name>A0A1Y5SU80_9RHOB</name>
<dbReference type="GO" id="GO:0003824">
    <property type="term" value="F:catalytic activity"/>
    <property type="evidence" value="ECO:0007669"/>
    <property type="project" value="UniProtKB-ARBA"/>
</dbReference>
<dbReference type="RefSeq" id="WP_085864818.1">
    <property type="nucleotide sequence ID" value="NZ_FWFT01000003.1"/>
</dbReference>
<dbReference type="EMBL" id="FWFT01000003">
    <property type="protein sequence ID" value="SLN46607.1"/>
    <property type="molecule type" value="Genomic_DNA"/>
</dbReference>
<dbReference type="PANTHER" id="PTHR44757:SF2">
    <property type="entry name" value="BIOFILM ARCHITECTURE MAINTENANCE PROTEIN MBAA"/>
    <property type="match status" value="1"/>
</dbReference>
<dbReference type="InterPro" id="IPR000160">
    <property type="entry name" value="GGDEF_dom"/>
</dbReference>
<evidence type="ECO:0000259" key="3">
    <source>
        <dbReference type="PROSITE" id="PS50887"/>
    </source>
</evidence>
<evidence type="ECO:0000259" key="2">
    <source>
        <dbReference type="PROSITE" id="PS50883"/>
    </source>
</evidence>
<dbReference type="CDD" id="cd01948">
    <property type="entry name" value="EAL"/>
    <property type="match status" value="1"/>
</dbReference>
<dbReference type="PANTHER" id="PTHR44757">
    <property type="entry name" value="DIGUANYLATE CYCLASE DGCP"/>
    <property type="match status" value="1"/>
</dbReference>
<dbReference type="PROSITE" id="PS50112">
    <property type="entry name" value="PAS"/>
    <property type="match status" value="1"/>
</dbReference>
<dbReference type="CDD" id="cd00130">
    <property type="entry name" value="PAS"/>
    <property type="match status" value="1"/>
</dbReference>
<dbReference type="InterPro" id="IPR000014">
    <property type="entry name" value="PAS"/>
</dbReference>
<dbReference type="Pfam" id="PF13426">
    <property type="entry name" value="PAS_9"/>
    <property type="match status" value="1"/>
</dbReference>
<dbReference type="InterPro" id="IPR043128">
    <property type="entry name" value="Rev_trsase/Diguanyl_cyclase"/>
</dbReference>
<dbReference type="AlphaFoldDB" id="A0A1Y5SU80"/>
<protein>
    <submittedName>
        <fullName evidence="4">Phytochrome-like protein cph2</fullName>
    </submittedName>
</protein>
<sequence>MTSFIIIFIGLASAVMILGPWAWRVSKDNADLNDMITQCHLDISQILSDRDRYKLAAEFTSDGLIVQDMRGRVLWCNAAYCNVLGVTSDDIIGRNPMEFAVPPDQRLSKAEIAAFEYDPADPTWDRLQLFPNQRSNGEIFWNQISVSFHRSNDAKEYAILVCRDVTDQVEKESTLKKISAQLEHEATHDELTGLPNRTAFLSFIDTALQDALQGTVGLLHVDLDNFKDINDTHGHSAGDAVLCHAAYTLRNNLRQSDMVARIGGDEFVVVCPNSSDLEYLNSVGQRLIEAINTPFGWSGFQLQIGASIGASQAAPGETNGDKLLIKADFALYEAKNAGRNRIELYDRVLHDRHAAQIKMTQELANSVASGAFEYAFQPVIDMQTGDIAGFETLVRKGPTTDRGAMMPADFIPIVEDIGLLGELDMLSMSNAIKMKKALNSAGLSDKRMSFNASPDLLARPDFLSRLLWGVETAGIDKSQITIEVLETTDFGDAAETSSQAAVIRDLRNEGFQVFLDDFGVGFAGLSHLAALQVSGVKIDQSLVAKMLTDPVSSKIVQKTIELCVDLGIVVIAEGVEDDATAQVLHEMGCSFLQGYWLSRPIASHDVGAWLIEREQHNKSA</sequence>
<dbReference type="NCBIfam" id="TIGR00229">
    <property type="entry name" value="sensory_box"/>
    <property type="match status" value="1"/>
</dbReference>
<dbReference type="SUPFAM" id="SSF141868">
    <property type="entry name" value="EAL domain-like"/>
    <property type="match status" value="1"/>
</dbReference>
<dbReference type="SUPFAM" id="SSF55073">
    <property type="entry name" value="Nucleotide cyclase"/>
    <property type="match status" value="1"/>
</dbReference>
<dbReference type="Proteomes" id="UP000193623">
    <property type="component" value="Unassembled WGS sequence"/>
</dbReference>
<dbReference type="InterPro" id="IPR035919">
    <property type="entry name" value="EAL_sf"/>
</dbReference>
<evidence type="ECO:0000259" key="1">
    <source>
        <dbReference type="PROSITE" id="PS50112"/>
    </source>
</evidence>
<evidence type="ECO:0000313" key="5">
    <source>
        <dbReference type="Proteomes" id="UP000193623"/>
    </source>
</evidence>
<dbReference type="InterPro" id="IPR052155">
    <property type="entry name" value="Biofilm_reg_signaling"/>
</dbReference>
<dbReference type="Gene3D" id="3.20.20.450">
    <property type="entry name" value="EAL domain"/>
    <property type="match status" value="1"/>
</dbReference>
<feature type="domain" description="PAS" evidence="1">
    <location>
        <begin position="49"/>
        <end position="105"/>
    </location>
</feature>
<keyword evidence="5" id="KW-1185">Reference proteome</keyword>
<feature type="domain" description="GGDEF" evidence="3">
    <location>
        <begin position="214"/>
        <end position="347"/>
    </location>
</feature>
<dbReference type="SMART" id="SM00267">
    <property type="entry name" value="GGDEF"/>
    <property type="match status" value="1"/>
</dbReference>
<dbReference type="InterPro" id="IPR001633">
    <property type="entry name" value="EAL_dom"/>
</dbReference>
<dbReference type="InterPro" id="IPR029787">
    <property type="entry name" value="Nucleotide_cyclase"/>
</dbReference>
<dbReference type="InterPro" id="IPR035965">
    <property type="entry name" value="PAS-like_dom_sf"/>
</dbReference>
<dbReference type="Pfam" id="PF00563">
    <property type="entry name" value="EAL"/>
    <property type="match status" value="1"/>
</dbReference>
<reference evidence="4 5" key="1">
    <citation type="submission" date="2017-03" db="EMBL/GenBank/DDBJ databases">
        <authorList>
            <person name="Afonso C.L."/>
            <person name="Miller P.J."/>
            <person name="Scott M.A."/>
            <person name="Spackman E."/>
            <person name="Goraichik I."/>
            <person name="Dimitrov K.M."/>
            <person name="Suarez D.L."/>
            <person name="Swayne D.E."/>
        </authorList>
    </citation>
    <scope>NUCLEOTIDE SEQUENCE [LARGE SCALE GENOMIC DNA]</scope>
    <source>
        <strain evidence="4 5">CECT 8397</strain>
    </source>
</reference>
<dbReference type="Gene3D" id="3.30.450.20">
    <property type="entry name" value="PAS domain"/>
    <property type="match status" value="1"/>
</dbReference>
<proteinExistence type="predicted"/>
<accession>A0A1Y5SU80</accession>
<evidence type="ECO:0000313" key="4">
    <source>
        <dbReference type="EMBL" id="SLN46607.1"/>
    </source>
</evidence>